<name>H2C104_9CREN</name>
<protein>
    <submittedName>
        <fullName evidence="1">Uncharacterized protein</fullName>
    </submittedName>
</protein>
<dbReference type="STRING" id="671065.MetMK1DRAFT_00004550"/>
<gene>
    <name evidence="1" type="ORF">MetMK1DRAFT_00004550</name>
</gene>
<sequence>MMGLFRAPLRIVISLLIWTYSMEELLNIFDHFAKK</sequence>
<dbReference type="EMBL" id="JH597761">
    <property type="protein sequence ID" value="EHP69953.1"/>
    <property type="molecule type" value="Genomic_DNA"/>
</dbReference>
<dbReference type="Proteomes" id="UP000003980">
    <property type="component" value="Unassembled WGS sequence"/>
</dbReference>
<dbReference type="AlphaFoldDB" id="H2C104"/>
<dbReference type="HOGENOM" id="CLU_3362584_0_0_2"/>
<keyword evidence="2" id="KW-1185">Reference proteome</keyword>
<accession>H2C104</accession>
<evidence type="ECO:0000313" key="1">
    <source>
        <dbReference type="EMBL" id="EHP69953.1"/>
    </source>
</evidence>
<organism evidence="1 2">
    <name type="scientific">Metallosphaera yellowstonensis MK1</name>
    <dbReference type="NCBI Taxonomy" id="671065"/>
    <lineage>
        <taxon>Archaea</taxon>
        <taxon>Thermoproteota</taxon>
        <taxon>Thermoprotei</taxon>
        <taxon>Sulfolobales</taxon>
        <taxon>Sulfolobaceae</taxon>
        <taxon>Metallosphaera</taxon>
    </lineage>
</organism>
<reference evidence="1 2" key="1">
    <citation type="submission" date="2012-01" db="EMBL/GenBank/DDBJ databases">
        <title>Improved High-Quality Draft sequence of Metallosphaera yellowstonensis MK1.</title>
        <authorList>
            <consortium name="US DOE Joint Genome Institute"/>
            <person name="Lucas S."/>
            <person name="Han J."/>
            <person name="Cheng J.-F."/>
            <person name="Goodwin L."/>
            <person name="Pitluck S."/>
            <person name="Peters L."/>
            <person name="Teshima H."/>
            <person name="Detter J.C."/>
            <person name="Han C."/>
            <person name="Tapia R."/>
            <person name="Land M."/>
            <person name="Hauser L."/>
            <person name="Kyrpides N."/>
            <person name="Kozubal M."/>
            <person name="Macur R.E."/>
            <person name="Jay Z."/>
            <person name="Inskeep W."/>
            <person name="Woyke T."/>
        </authorList>
    </citation>
    <scope>NUCLEOTIDE SEQUENCE [LARGE SCALE GENOMIC DNA]</scope>
    <source>
        <strain evidence="1 2">MK1</strain>
    </source>
</reference>
<evidence type="ECO:0000313" key="2">
    <source>
        <dbReference type="Proteomes" id="UP000003980"/>
    </source>
</evidence>
<proteinExistence type="predicted"/>